<dbReference type="AlphaFoldDB" id="A0A7W7GDC6"/>
<dbReference type="Proteomes" id="UP000542210">
    <property type="component" value="Unassembled WGS sequence"/>
</dbReference>
<evidence type="ECO:0000313" key="3">
    <source>
        <dbReference type="Proteomes" id="UP000542210"/>
    </source>
</evidence>
<dbReference type="EMBL" id="JACHND010000001">
    <property type="protein sequence ID" value="MBB4704830.1"/>
    <property type="molecule type" value="Genomic_DNA"/>
</dbReference>
<gene>
    <name evidence="2" type="ORF">BJ982_006374</name>
</gene>
<evidence type="ECO:0000259" key="1">
    <source>
        <dbReference type="Pfam" id="PF24722"/>
    </source>
</evidence>
<protein>
    <recommendedName>
        <fullName evidence="1">DUF7674 domain-containing protein</fullName>
    </recommendedName>
</protein>
<name>A0A7W7GDC6_9ACTN</name>
<proteinExistence type="predicted"/>
<dbReference type="RefSeq" id="WP_184886118.1">
    <property type="nucleotide sequence ID" value="NZ_BOOV01000037.1"/>
</dbReference>
<dbReference type="Pfam" id="PF24722">
    <property type="entry name" value="DUF7674"/>
    <property type="match status" value="1"/>
</dbReference>
<organism evidence="2 3">
    <name type="scientific">Sphaerisporangium siamense</name>
    <dbReference type="NCBI Taxonomy" id="795645"/>
    <lineage>
        <taxon>Bacteria</taxon>
        <taxon>Bacillati</taxon>
        <taxon>Actinomycetota</taxon>
        <taxon>Actinomycetes</taxon>
        <taxon>Streptosporangiales</taxon>
        <taxon>Streptosporangiaceae</taxon>
        <taxon>Sphaerisporangium</taxon>
    </lineage>
</organism>
<feature type="domain" description="DUF7674" evidence="1">
    <location>
        <begin position="26"/>
        <end position="127"/>
    </location>
</feature>
<comment type="caution">
    <text evidence="2">The sequence shown here is derived from an EMBL/GenBank/DDBJ whole genome shotgun (WGS) entry which is preliminary data.</text>
</comment>
<reference evidence="2 3" key="1">
    <citation type="submission" date="2020-08" db="EMBL/GenBank/DDBJ databases">
        <title>Sequencing the genomes of 1000 actinobacteria strains.</title>
        <authorList>
            <person name="Klenk H.-P."/>
        </authorList>
    </citation>
    <scope>NUCLEOTIDE SEQUENCE [LARGE SCALE GENOMIC DNA]</scope>
    <source>
        <strain evidence="2 3">DSM 45784</strain>
    </source>
</reference>
<accession>A0A7W7GDC6</accession>
<keyword evidence="3" id="KW-1185">Reference proteome</keyword>
<dbReference type="InterPro" id="IPR056091">
    <property type="entry name" value="DUF7674"/>
</dbReference>
<sequence length="135" mass="15286">MTLIDLAREWKPDPTYDSSCGVRDILWEEIPEAQAAILASEGRAPGEPRLDVPEDTPYMYFLALWDALFLPAVETGDLPILHKIMKAFERTLAMGSEVVEESFDMVFLKDLRSHYDTLGAHYGPLLRQKVLASME</sequence>
<evidence type="ECO:0000313" key="2">
    <source>
        <dbReference type="EMBL" id="MBB4704830.1"/>
    </source>
</evidence>